<protein>
    <submittedName>
        <fullName evidence="2">Uncharacterized protein</fullName>
    </submittedName>
</protein>
<dbReference type="EMBL" id="MN740730">
    <property type="protein sequence ID" value="QHS81133.1"/>
    <property type="molecule type" value="Genomic_DNA"/>
</dbReference>
<keyword evidence="1" id="KW-1133">Transmembrane helix</keyword>
<accession>A0A6C0ANR4</accession>
<sequence>MSLEVFIWIIVGGMIVAILGAGSVYYLNEIPTNKQLSRDFIIGALFTGFLYPLIPESFDEMKVILSSTAGDIQKNIVSTNSGIGDQDIKIGPANF</sequence>
<reference evidence="2" key="1">
    <citation type="journal article" date="2020" name="Nature">
        <title>Giant virus diversity and host interactions through global metagenomics.</title>
        <authorList>
            <person name="Schulz F."/>
            <person name="Roux S."/>
            <person name="Paez-Espino D."/>
            <person name="Jungbluth S."/>
            <person name="Walsh D.A."/>
            <person name="Denef V.J."/>
            <person name="McMahon K.D."/>
            <person name="Konstantinidis K.T."/>
            <person name="Eloe-Fadrosh E.A."/>
            <person name="Kyrpides N.C."/>
            <person name="Woyke T."/>
        </authorList>
    </citation>
    <scope>NUCLEOTIDE SEQUENCE</scope>
    <source>
        <strain evidence="2">GVMAG-S-1101161-73</strain>
    </source>
</reference>
<keyword evidence="1" id="KW-0812">Transmembrane</keyword>
<name>A0A6C0ANR4_9ZZZZ</name>
<feature type="transmembrane region" description="Helical" evidence="1">
    <location>
        <begin position="36"/>
        <end position="54"/>
    </location>
</feature>
<proteinExistence type="predicted"/>
<evidence type="ECO:0000256" key="1">
    <source>
        <dbReference type="SAM" id="Phobius"/>
    </source>
</evidence>
<evidence type="ECO:0000313" key="2">
    <source>
        <dbReference type="EMBL" id="QHS81133.1"/>
    </source>
</evidence>
<dbReference type="AlphaFoldDB" id="A0A6C0ANR4"/>
<feature type="transmembrane region" description="Helical" evidence="1">
    <location>
        <begin position="6"/>
        <end position="27"/>
    </location>
</feature>
<keyword evidence="1" id="KW-0472">Membrane</keyword>
<organism evidence="2">
    <name type="scientific">viral metagenome</name>
    <dbReference type="NCBI Taxonomy" id="1070528"/>
    <lineage>
        <taxon>unclassified sequences</taxon>
        <taxon>metagenomes</taxon>
        <taxon>organismal metagenomes</taxon>
    </lineage>
</organism>